<proteinExistence type="predicted"/>
<dbReference type="AlphaFoldDB" id="A0AAV8TZ12"/>
<dbReference type="EMBL" id="JAIWQS010000002">
    <property type="protein sequence ID" value="KAJ8771368.1"/>
    <property type="molecule type" value="Genomic_DNA"/>
</dbReference>
<keyword evidence="2" id="KW-1185">Reference proteome</keyword>
<accession>A0AAV8TZ12</accession>
<reference evidence="1 2" key="1">
    <citation type="submission" date="2021-09" db="EMBL/GenBank/DDBJ databases">
        <title>Genomic insights and catalytic innovation underlie evolution of tropane alkaloids biosynthesis.</title>
        <authorList>
            <person name="Wang Y.-J."/>
            <person name="Tian T."/>
            <person name="Huang J.-P."/>
            <person name="Huang S.-X."/>
        </authorList>
    </citation>
    <scope>NUCLEOTIDE SEQUENCE [LARGE SCALE GENOMIC DNA]</scope>
    <source>
        <strain evidence="1">KIB-2018</strain>
        <tissue evidence="1">Leaf</tissue>
    </source>
</reference>
<evidence type="ECO:0000313" key="2">
    <source>
        <dbReference type="Proteomes" id="UP001159364"/>
    </source>
</evidence>
<gene>
    <name evidence="1" type="ORF">K2173_026545</name>
</gene>
<organism evidence="1 2">
    <name type="scientific">Erythroxylum novogranatense</name>
    <dbReference type="NCBI Taxonomy" id="1862640"/>
    <lineage>
        <taxon>Eukaryota</taxon>
        <taxon>Viridiplantae</taxon>
        <taxon>Streptophyta</taxon>
        <taxon>Embryophyta</taxon>
        <taxon>Tracheophyta</taxon>
        <taxon>Spermatophyta</taxon>
        <taxon>Magnoliopsida</taxon>
        <taxon>eudicotyledons</taxon>
        <taxon>Gunneridae</taxon>
        <taxon>Pentapetalae</taxon>
        <taxon>rosids</taxon>
        <taxon>fabids</taxon>
        <taxon>Malpighiales</taxon>
        <taxon>Erythroxylaceae</taxon>
        <taxon>Erythroxylum</taxon>
    </lineage>
</organism>
<dbReference type="PANTHER" id="PTHR33356">
    <property type="entry name" value="TIP41-LIKE PROTEIN"/>
    <property type="match status" value="1"/>
</dbReference>
<protein>
    <submittedName>
        <fullName evidence="1">Uncharacterized protein</fullName>
    </submittedName>
</protein>
<name>A0AAV8TZ12_9ROSI</name>
<evidence type="ECO:0000313" key="1">
    <source>
        <dbReference type="EMBL" id="KAJ8771368.1"/>
    </source>
</evidence>
<dbReference type="PANTHER" id="PTHR33356:SF17">
    <property type="entry name" value="TPX2 CENTRAL DOMAIN-CONTAINING PROTEIN"/>
    <property type="match status" value="1"/>
</dbReference>
<sequence>MESDDDDNDDFLSGLTRCLTQQLVVKPESKWVMAGSPKSTLSGIGSWSVSSNGSPKARISLPTMSFELNTDLCDLIYKAVGQVARLKMSIEGQMFNICQEQHVLSCINQYRNQDQIPRPQFWFQNRARLVGYENGKGVRSFLLPQSEWPPPQVQLNHTNYGTRQSTSTRVFLPRRYGNPPNHKKKQGCSTILLPANVVKALNLDYVHFHPRHTNRFSSEYELNADDVLNARTEGLLV</sequence>
<dbReference type="Proteomes" id="UP001159364">
    <property type="component" value="Linkage Group LG02"/>
</dbReference>
<comment type="caution">
    <text evidence="1">The sequence shown here is derived from an EMBL/GenBank/DDBJ whole genome shotgun (WGS) entry which is preliminary data.</text>
</comment>